<proteinExistence type="inferred from homology"/>
<gene>
    <name evidence="6 7" type="primary">kduI</name>
    <name evidence="7" type="ORF">ACFQ2O_09720</name>
</gene>
<dbReference type="PIRSF" id="PIRSF006625">
    <property type="entry name" value="KduI"/>
    <property type="match status" value="1"/>
</dbReference>
<comment type="catalytic activity">
    <reaction evidence="1 6">
        <text>5-dehydro-4-deoxy-D-glucuronate = 3-deoxy-D-glycero-2,5-hexodiulosonate</text>
        <dbReference type="Rhea" id="RHEA:23896"/>
        <dbReference type="ChEBI" id="CHEBI:17117"/>
        <dbReference type="ChEBI" id="CHEBI:29071"/>
        <dbReference type="EC" id="5.3.1.17"/>
    </reaction>
</comment>
<dbReference type="RefSeq" id="WP_377526463.1">
    <property type="nucleotide sequence ID" value="NZ_JBHTLD010000071.1"/>
</dbReference>
<keyword evidence="3 6" id="KW-0479">Metal-binding</keyword>
<dbReference type="Gene3D" id="2.60.120.10">
    <property type="entry name" value="Jelly Rolls"/>
    <property type="match status" value="1"/>
</dbReference>
<dbReference type="EMBL" id="JBHTLD010000071">
    <property type="protein sequence ID" value="MFD1186483.1"/>
    <property type="molecule type" value="Genomic_DNA"/>
</dbReference>
<organism evidence="7 8">
    <name type="scientific">Pontibacter rugosus</name>
    <dbReference type="NCBI Taxonomy" id="1745966"/>
    <lineage>
        <taxon>Bacteria</taxon>
        <taxon>Pseudomonadati</taxon>
        <taxon>Bacteroidota</taxon>
        <taxon>Cytophagia</taxon>
        <taxon>Cytophagales</taxon>
        <taxon>Hymenobacteraceae</taxon>
        <taxon>Pontibacter</taxon>
    </lineage>
</organism>
<dbReference type="GO" id="GO:0008697">
    <property type="term" value="F:4-deoxy-L-threo-5-hexosulose-uronate ketol-isomerase activity"/>
    <property type="evidence" value="ECO:0007669"/>
    <property type="project" value="UniProtKB-EC"/>
</dbReference>
<evidence type="ECO:0000313" key="8">
    <source>
        <dbReference type="Proteomes" id="UP001597094"/>
    </source>
</evidence>
<name>A0ABW3SP77_9BACT</name>
<evidence type="ECO:0000256" key="6">
    <source>
        <dbReference type="HAMAP-Rule" id="MF_00687"/>
    </source>
</evidence>
<dbReference type="SUPFAM" id="SSF51182">
    <property type="entry name" value="RmlC-like cupins"/>
    <property type="match status" value="1"/>
</dbReference>
<dbReference type="NCBIfam" id="NF002091">
    <property type="entry name" value="PRK00924.1"/>
    <property type="match status" value="1"/>
</dbReference>
<evidence type="ECO:0000256" key="1">
    <source>
        <dbReference type="ARBA" id="ARBA00000552"/>
    </source>
</evidence>
<evidence type="ECO:0000256" key="3">
    <source>
        <dbReference type="ARBA" id="ARBA00022723"/>
    </source>
</evidence>
<feature type="binding site" evidence="6">
    <location>
        <position position="247"/>
    </location>
    <ligand>
        <name>Zn(2+)</name>
        <dbReference type="ChEBI" id="CHEBI:29105"/>
    </ligand>
</feature>
<comment type="similarity">
    <text evidence="2 6">Belongs to the KduI family.</text>
</comment>
<feature type="binding site" evidence="6">
    <location>
        <position position="198"/>
    </location>
    <ligand>
        <name>Zn(2+)</name>
        <dbReference type="ChEBI" id="CHEBI:29105"/>
    </ligand>
</feature>
<reference evidence="8" key="1">
    <citation type="journal article" date="2019" name="Int. J. Syst. Evol. Microbiol.">
        <title>The Global Catalogue of Microorganisms (GCM) 10K type strain sequencing project: providing services to taxonomists for standard genome sequencing and annotation.</title>
        <authorList>
            <consortium name="The Broad Institute Genomics Platform"/>
            <consortium name="The Broad Institute Genome Sequencing Center for Infectious Disease"/>
            <person name="Wu L."/>
            <person name="Ma J."/>
        </authorList>
    </citation>
    <scope>NUCLEOTIDE SEQUENCE [LARGE SCALE GENOMIC DNA]</scope>
    <source>
        <strain evidence="8">JCM 31319</strain>
    </source>
</reference>
<evidence type="ECO:0000256" key="2">
    <source>
        <dbReference type="ARBA" id="ARBA00008086"/>
    </source>
</evidence>
<comment type="caution">
    <text evidence="7">The sequence shown here is derived from an EMBL/GenBank/DDBJ whole genome shotgun (WGS) entry which is preliminary data.</text>
</comment>
<keyword evidence="5 6" id="KW-0413">Isomerase</keyword>
<dbReference type="InterPro" id="IPR014710">
    <property type="entry name" value="RmlC-like_jellyroll"/>
</dbReference>
<dbReference type="InterPro" id="IPR021120">
    <property type="entry name" value="KduI/IolB_isomerase"/>
</dbReference>
<dbReference type="EC" id="5.3.1.17" evidence="6"/>
<dbReference type="InterPro" id="IPR027449">
    <property type="entry name" value="KduI_N"/>
</dbReference>
<accession>A0ABW3SP77</accession>
<feature type="binding site" evidence="6">
    <location>
        <position position="205"/>
    </location>
    <ligand>
        <name>Zn(2+)</name>
        <dbReference type="ChEBI" id="CHEBI:29105"/>
    </ligand>
</feature>
<dbReference type="HAMAP" id="MF_00687">
    <property type="entry name" value="KduI"/>
    <property type="match status" value="1"/>
</dbReference>
<feature type="binding site" evidence="6">
    <location>
        <position position="200"/>
    </location>
    <ligand>
        <name>Zn(2+)</name>
        <dbReference type="ChEBI" id="CHEBI:29105"/>
    </ligand>
</feature>
<dbReference type="Gene3D" id="2.60.120.520">
    <property type="entry name" value="pectin degrading enzyme 5-keto 4- deoxyuronate isomerase, domain 1"/>
    <property type="match status" value="1"/>
</dbReference>
<dbReference type="PANTHER" id="PTHR38461:SF1">
    <property type="entry name" value="4-DEOXY-L-THREO-5-HEXOSULOSE-URONATE KETOL-ISOMERASE"/>
    <property type="match status" value="1"/>
</dbReference>
<dbReference type="InterPro" id="IPR011051">
    <property type="entry name" value="RmlC_Cupin_sf"/>
</dbReference>
<protein>
    <recommendedName>
        <fullName evidence="6">4-deoxy-L-threo-5-hexosulose-uronate ketol-isomerase</fullName>
        <ecNumber evidence="6">5.3.1.17</ecNumber>
    </recommendedName>
    <alternativeName>
        <fullName evidence="6">5-keto-4-deoxyuronate isomerase</fullName>
    </alternativeName>
    <alternativeName>
        <fullName evidence="6">DKI isomerase</fullName>
    </alternativeName>
</protein>
<evidence type="ECO:0000313" key="7">
    <source>
        <dbReference type="EMBL" id="MFD1186483.1"/>
    </source>
</evidence>
<keyword evidence="4 6" id="KW-0862">Zinc</keyword>
<keyword evidence="8" id="KW-1185">Reference proteome</keyword>
<sequence length="280" mass="31587">MSTTYSIRHAIHPNDSKTYDTAKLREAFLIEDLFQKDAVQGVYTMYDRLIVGGAQPATKPLQLETFPALRSEHFLDRRELGIINIGAESTVTVDGEKITLANKEALYVGKGVKEVTFHPAANGAETYFYFNSAPAHHTYPTKKVSLEEAETVEMGSLESSNHRIIRKLLINSVVETCQLQMGLTELQKGSVWNTMPAHTHDRRMEAYLYFNLPADQVVSHFMGEPQETRHLFVKDKQAVISPPWSIHSGAGTYNYAFIWGMAGENLDYNDMDKVQPTELK</sequence>
<dbReference type="PANTHER" id="PTHR38461">
    <property type="entry name" value="4-DEOXY-L-THREO-5-HEXOSULOSE-URONATE KETOL-ISOMERASE"/>
    <property type="match status" value="1"/>
</dbReference>
<comment type="pathway">
    <text evidence="6">Glycan metabolism; pectin degradation; 2-dehydro-3-deoxy-D-gluconate from pectin: step 4/5.</text>
</comment>
<evidence type="ECO:0000256" key="5">
    <source>
        <dbReference type="ARBA" id="ARBA00023235"/>
    </source>
</evidence>
<dbReference type="Pfam" id="PF04962">
    <property type="entry name" value="KduI"/>
    <property type="match status" value="1"/>
</dbReference>
<evidence type="ECO:0000256" key="4">
    <source>
        <dbReference type="ARBA" id="ARBA00022833"/>
    </source>
</evidence>
<dbReference type="Proteomes" id="UP001597094">
    <property type="component" value="Unassembled WGS sequence"/>
</dbReference>
<dbReference type="CDD" id="cd20294">
    <property type="entry name" value="cupin_KduI_N"/>
    <property type="match status" value="1"/>
</dbReference>
<comment type="cofactor">
    <cofactor evidence="6">
        <name>Zn(2+)</name>
        <dbReference type="ChEBI" id="CHEBI:29105"/>
    </cofactor>
    <text evidence="6">Binds 1 zinc ion per subunit.</text>
</comment>
<dbReference type="InterPro" id="IPR007045">
    <property type="entry name" value="KduI"/>
</dbReference>
<dbReference type="CDD" id="cd20491">
    <property type="entry name" value="cupin_KduI_C"/>
    <property type="match status" value="1"/>
</dbReference>
<comment type="function">
    <text evidence="6">Catalyzes the isomerization of 5-dehydro-4-deoxy-D-glucuronate to 3-deoxy-D-glycero-2,5-hexodiulosonate.</text>
</comment>